<dbReference type="AlphaFoldDB" id="A0AAD3TVE8"/>
<keyword evidence="2" id="KW-0472">Membrane</keyword>
<feature type="transmembrane region" description="Helical" evidence="2">
    <location>
        <begin position="86"/>
        <end position="106"/>
    </location>
</feature>
<evidence type="ECO:0000313" key="4">
    <source>
        <dbReference type="Proteomes" id="UP001222932"/>
    </source>
</evidence>
<dbReference type="PANTHER" id="PTHR28077:SF1">
    <property type="entry name" value="INOSITOL PHOSPHORYLCERAMIDE SYNTHASE REGULATORY SUBUNIT KEI1"/>
    <property type="match status" value="1"/>
</dbReference>
<organism evidence="3 4">
    <name type="scientific">Cutaneotrichosporon spelunceum</name>
    <dbReference type="NCBI Taxonomy" id="1672016"/>
    <lineage>
        <taxon>Eukaryota</taxon>
        <taxon>Fungi</taxon>
        <taxon>Dikarya</taxon>
        <taxon>Basidiomycota</taxon>
        <taxon>Agaricomycotina</taxon>
        <taxon>Tremellomycetes</taxon>
        <taxon>Trichosporonales</taxon>
        <taxon>Trichosporonaceae</taxon>
        <taxon>Cutaneotrichosporon</taxon>
    </lineage>
</organism>
<keyword evidence="2" id="KW-1133">Transmembrane helix</keyword>
<feature type="transmembrane region" description="Helical" evidence="2">
    <location>
        <begin position="169"/>
        <end position="191"/>
    </location>
</feature>
<dbReference type="Proteomes" id="UP001222932">
    <property type="component" value="Unassembled WGS sequence"/>
</dbReference>
<protein>
    <recommendedName>
        <fullName evidence="5">DUF1753-domain-containing protein</fullName>
    </recommendedName>
</protein>
<keyword evidence="2" id="KW-0812">Transmembrane</keyword>
<evidence type="ECO:0000313" key="3">
    <source>
        <dbReference type="EMBL" id="GMK57256.1"/>
    </source>
</evidence>
<proteinExistence type="predicted"/>
<dbReference type="Pfam" id="PF08552">
    <property type="entry name" value="Kei1"/>
    <property type="match status" value="1"/>
</dbReference>
<gene>
    <name evidence="3" type="ORF">CspeluHIS016_0400900</name>
</gene>
<accession>A0AAD3TVE8</accession>
<feature type="compositionally biased region" description="Polar residues" evidence="1">
    <location>
        <begin position="249"/>
        <end position="267"/>
    </location>
</feature>
<feature type="transmembrane region" description="Helical" evidence="2">
    <location>
        <begin position="12"/>
        <end position="36"/>
    </location>
</feature>
<feature type="region of interest" description="Disordered" evidence="1">
    <location>
        <begin position="245"/>
        <end position="284"/>
    </location>
</feature>
<feature type="compositionally biased region" description="Basic and acidic residues" evidence="1">
    <location>
        <begin position="269"/>
        <end position="278"/>
    </location>
</feature>
<dbReference type="EMBL" id="BTCM01000004">
    <property type="protein sequence ID" value="GMK57256.1"/>
    <property type="molecule type" value="Genomic_DNA"/>
</dbReference>
<dbReference type="GO" id="GO:0070917">
    <property type="term" value="F:inositol phosphoceramide synthase regulator activity"/>
    <property type="evidence" value="ECO:0007669"/>
    <property type="project" value="InterPro"/>
</dbReference>
<dbReference type="GO" id="GO:0006673">
    <property type="term" value="P:inositol phosphoceramide metabolic process"/>
    <property type="evidence" value="ECO:0007669"/>
    <property type="project" value="InterPro"/>
</dbReference>
<dbReference type="GO" id="GO:0070916">
    <property type="term" value="C:inositol phosphoceramide synthase complex"/>
    <property type="evidence" value="ECO:0007669"/>
    <property type="project" value="TreeGrafter"/>
</dbReference>
<evidence type="ECO:0000256" key="2">
    <source>
        <dbReference type="SAM" id="Phobius"/>
    </source>
</evidence>
<feature type="transmembrane region" description="Helical" evidence="2">
    <location>
        <begin position="42"/>
        <end position="65"/>
    </location>
</feature>
<keyword evidence="4" id="KW-1185">Reference proteome</keyword>
<dbReference type="GO" id="GO:0000139">
    <property type="term" value="C:Golgi membrane"/>
    <property type="evidence" value="ECO:0007669"/>
    <property type="project" value="TreeGrafter"/>
</dbReference>
<name>A0AAD3TVE8_9TREE</name>
<reference evidence="3" key="1">
    <citation type="journal article" date="2023" name="BMC Genomics">
        <title>Chromosome-level genome assemblies of Cutaneotrichosporon spp. (Trichosporonales, Basidiomycota) reveal imbalanced evolution between nucleotide sequences and chromosome synteny.</title>
        <authorList>
            <person name="Kobayashi Y."/>
            <person name="Kayamori A."/>
            <person name="Aoki K."/>
            <person name="Shiwa Y."/>
            <person name="Matsutani M."/>
            <person name="Fujita N."/>
            <person name="Sugita T."/>
            <person name="Iwasaki W."/>
            <person name="Tanaka N."/>
            <person name="Takashima M."/>
        </authorList>
    </citation>
    <scope>NUCLEOTIDE SEQUENCE</scope>
    <source>
        <strain evidence="3">HIS016</strain>
    </source>
</reference>
<comment type="caution">
    <text evidence="3">The sequence shown here is derived from an EMBL/GenBank/DDBJ whole genome shotgun (WGS) entry which is preliminary data.</text>
</comment>
<reference evidence="3" key="2">
    <citation type="submission" date="2023-06" db="EMBL/GenBank/DDBJ databases">
        <authorList>
            <person name="Kobayashi Y."/>
            <person name="Kayamori A."/>
            <person name="Aoki K."/>
            <person name="Shiwa Y."/>
            <person name="Fujita N."/>
            <person name="Sugita T."/>
            <person name="Iwasaki W."/>
            <person name="Tanaka N."/>
            <person name="Takashima M."/>
        </authorList>
    </citation>
    <scope>NUCLEOTIDE SEQUENCE</scope>
    <source>
        <strain evidence="3">HIS016</strain>
    </source>
</reference>
<evidence type="ECO:0008006" key="5">
    <source>
        <dbReference type="Google" id="ProtNLM"/>
    </source>
</evidence>
<dbReference type="PANTHER" id="PTHR28077">
    <property type="entry name" value="INOSITOL PHOSPHORYLCERAMIDE SYNTHASE REGULATORY SUBUNIT KEI1"/>
    <property type="match status" value="1"/>
</dbReference>
<sequence length="284" mass="31822">MRVSIRRFQPAAVFTSFFGILDIKLGCEIILLFGLINKVAGVYGLITVFVGGSFAQIVFYAYSVISLIGLQWGLKQVKAELSYKSLLVAHLYVLDNVIQQVFHYLFFYNYWYIQKHEGQRDLNSQAQKDIFELAVSRGEVSASDANPSEADAQLRASQALQIWNHEKGYAVGVIFIGFLFKVYACMVLYSYSAHLRQNTYHSLPLTKGAEAARDAIIASRSQNATPTEEDEVALAEAEIARDRAVENGHFSTSRSPRASPDQVTANLPRTDKGKRASEDDFNWD</sequence>
<evidence type="ECO:0000256" key="1">
    <source>
        <dbReference type="SAM" id="MobiDB-lite"/>
    </source>
</evidence>
<dbReference type="InterPro" id="IPR013862">
    <property type="entry name" value="Kei1"/>
</dbReference>